<gene>
    <name evidence="3" type="ORF">EV421DRAFT_1440788</name>
</gene>
<keyword evidence="2" id="KW-0812">Transmembrane</keyword>
<comment type="caution">
    <text evidence="3">The sequence shown here is derived from an EMBL/GenBank/DDBJ whole genome shotgun (WGS) entry which is preliminary data.</text>
</comment>
<protein>
    <submittedName>
        <fullName evidence="3">Uncharacterized protein</fullName>
    </submittedName>
</protein>
<keyword evidence="2" id="KW-0472">Membrane</keyword>
<feature type="transmembrane region" description="Helical" evidence="2">
    <location>
        <begin position="117"/>
        <end position="139"/>
    </location>
</feature>
<feature type="transmembrane region" description="Helical" evidence="2">
    <location>
        <begin position="38"/>
        <end position="57"/>
    </location>
</feature>
<dbReference type="Proteomes" id="UP001175226">
    <property type="component" value="Unassembled WGS sequence"/>
</dbReference>
<dbReference type="AlphaFoldDB" id="A0AA39J0I1"/>
<organism evidence="3 4">
    <name type="scientific">Armillaria borealis</name>
    <dbReference type="NCBI Taxonomy" id="47425"/>
    <lineage>
        <taxon>Eukaryota</taxon>
        <taxon>Fungi</taxon>
        <taxon>Dikarya</taxon>
        <taxon>Basidiomycota</taxon>
        <taxon>Agaricomycotina</taxon>
        <taxon>Agaricomycetes</taxon>
        <taxon>Agaricomycetidae</taxon>
        <taxon>Agaricales</taxon>
        <taxon>Marasmiineae</taxon>
        <taxon>Physalacriaceae</taxon>
        <taxon>Armillaria</taxon>
    </lineage>
</organism>
<sequence>MTAAITYLGTATPELTDSQIKEIFANLDVAFNDVMLNAFFHGIYTGVVAVTLWAVASRNNFQDYRRPHFPVFTILLLYIVATVGFCCVWAGAISTFISDGESFWTAYSVSPKTSMLLTAGIVATLSTVLADATSIWRCWIVWGRSWGVVLVPIACTTLGIASRGIVTYYTTFGSHPSPQALYLENIVSWSLLYSSLILATLLWCTILIIYRILRVGRVAGRVRVYQRVIEMLVESASLYSVVLVVLLVMEARNELTGTFVEDLAIAMRGIMPTILVGRVAAGHARPDDSWNESTVRSSLRFGNHSSSHNDTEMSVGSGWDTPSAVRPDLEEGLGDITAVRVKGASPTASEHDYYAHVVGTSSSVDYSVV</sequence>
<keyword evidence="4" id="KW-1185">Reference proteome</keyword>
<feature type="transmembrane region" description="Helical" evidence="2">
    <location>
        <begin position="69"/>
        <end position="97"/>
    </location>
</feature>
<evidence type="ECO:0000313" key="3">
    <source>
        <dbReference type="EMBL" id="KAK0433245.1"/>
    </source>
</evidence>
<evidence type="ECO:0000256" key="1">
    <source>
        <dbReference type="SAM" id="MobiDB-lite"/>
    </source>
</evidence>
<name>A0AA39J0I1_9AGAR</name>
<keyword evidence="2" id="KW-1133">Transmembrane helix</keyword>
<feature type="transmembrane region" description="Helical" evidence="2">
    <location>
        <begin position="231"/>
        <end position="249"/>
    </location>
</feature>
<feature type="region of interest" description="Disordered" evidence="1">
    <location>
        <begin position="301"/>
        <end position="326"/>
    </location>
</feature>
<dbReference type="EMBL" id="JAUEPT010000083">
    <property type="protein sequence ID" value="KAK0433245.1"/>
    <property type="molecule type" value="Genomic_DNA"/>
</dbReference>
<proteinExistence type="predicted"/>
<feature type="transmembrane region" description="Helical" evidence="2">
    <location>
        <begin position="186"/>
        <end position="210"/>
    </location>
</feature>
<evidence type="ECO:0000256" key="2">
    <source>
        <dbReference type="SAM" id="Phobius"/>
    </source>
</evidence>
<evidence type="ECO:0000313" key="4">
    <source>
        <dbReference type="Proteomes" id="UP001175226"/>
    </source>
</evidence>
<feature type="transmembrane region" description="Helical" evidence="2">
    <location>
        <begin position="146"/>
        <end position="166"/>
    </location>
</feature>
<accession>A0AA39J0I1</accession>
<feature type="compositionally biased region" description="Polar residues" evidence="1">
    <location>
        <begin position="303"/>
        <end position="314"/>
    </location>
</feature>
<reference evidence="3" key="1">
    <citation type="submission" date="2023-06" db="EMBL/GenBank/DDBJ databases">
        <authorList>
            <consortium name="Lawrence Berkeley National Laboratory"/>
            <person name="Ahrendt S."/>
            <person name="Sahu N."/>
            <person name="Indic B."/>
            <person name="Wong-Bajracharya J."/>
            <person name="Merenyi Z."/>
            <person name="Ke H.-M."/>
            <person name="Monk M."/>
            <person name="Kocsube S."/>
            <person name="Drula E."/>
            <person name="Lipzen A."/>
            <person name="Balint B."/>
            <person name="Henrissat B."/>
            <person name="Andreopoulos B."/>
            <person name="Martin F.M."/>
            <person name="Harder C.B."/>
            <person name="Rigling D."/>
            <person name="Ford K.L."/>
            <person name="Foster G.D."/>
            <person name="Pangilinan J."/>
            <person name="Papanicolaou A."/>
            <person name="Barry K."/>
            <person name="LaButti K."/>
            <person name="Viragh M."/>
            <person name="Koriabine M."/>
            <person name="Yan M."/>
            <person name="Riley R."/>
            <person name="Champramary S."/>
            <person name="Plett K.L."/>
            <person name="Tsai I.J."/>
            <person name="Slot J."/>
            <person name="Sipos G."/>
            <person name="Plett J."/>
            <person name="Nagy L.G."/>
            <person name="Grigoriev I.V."/>
        </authorList>
    </citation>
    <scope>NUCLEOTIDE SEQUENCE</scope>
    <source>
        <strain evidence="3">FPL87.14</strain>
    </source>
</reference>